<reference evidence="3" key="1">
    <citation type="submission" date="2025-08" db="UniProtKB">
        <authorList>
            <consortium name="RefSeq"/>
        </authorList>
    </citation>
    <scope>IDENTIFICATION</scope>
    <source>
        <tissue evidence="3">Gonads</tissue>
    </source>
</reference>
<sequence length="423" mass="47535">MCKTKVPIINIPDINRKLILLLLGAVYSSLALDPRFSKSIEARPRVGYSTNVVHTFPGNLDNWAQTSINPYNQEPAANNQLIPNKPRSKFAPIYRDTPGNLLYGQNNKVFSNSGPHPNLNSFNVGYNIQFGQNGGSSQKYIFAAGQKNKNFDNAEIITGKLKGNEQVRAPIRFGTPAPRRPVITLTQEPQLLPSSVNYITNPLFSKYNKPARPATGYGKIPDFIRDLDASFQASPWKSIGTNIEMSKSIEGPQIQKTFFRPSFPQKAVTQTPLRSFNHEKAIRYSQPFDVSNVSPEKFFDNFQAGSEQYSQYSDLNGNRKNHPNIPENIDVNSHIPSHLRGVKPLPLDTSLLKDPVLTTDFKEAAKDSNILPIHFDLSPIQAAVQKESSRAVQPEHVQHENHNYESQNRNKQEFGARQKPKHH</sequence>
<feature type="compositionally biased region" description="Basic and acidic residues" evidence="1">
    <location>
        <begin position="396"/>
        <end position="416"/>
    </location>
</feature>
<organism evidence="2 3">
    <name type="scientific">Sitophilus oryzae</name>
    <name type="common">Rice weevil</name>
    <name type="synonym">Curculio oryzae</name>
    <dbReference type="NCBI Taxonomy" id="7048"/>
    <lineage>
        <taxon>Eukaryota</taxon>
        <taxon>Metazoa</taxon>
        <taxon>Ecdysozoa</taxon>
        <taxon>Arthropoda</taxon>
        <taxon>Hexapoda</taxon>
        <taxon>Insecta</taxon>
        <taxon>Pterygota</taxon>
        <taxon>Neoptera</taxon>
        <taxon>Endopterygota</taxon>
        <taxon>Coleoptera</taxon>
        <taxon>Polyphaga</taxon>
        <taxon>Cucujiformia</taxon>
        <taxon>Curculionidae</taxon>
        <taxon>Dryophthorinae</taxon>
        <taxon>Sitophilus</taxon>
    </lineage>
</organism>
<feature type="region of interest" description="Disordered" evidence="1">
    <location>
        <begin position="386"/>
        <end position="423"/>
    </location>
</feature>
<dbReference type="RefSeq" id="XP_030751520.1">
    <property type="nucleotide sequence ID" value="XM_030895660.1"/>
</dbReference>
<dbReference type="InParanoid" id="A0A6J2XKT7"/>
<evidence type="ECO:0000313" key="2">
    <source>
        <dbReference type="Proteomes" id="UP000504635"/>
    </source>
</evidence>
<evidence type="ECO:0000313" key="3">
    <source>
        <dbReference type="RefSeq" id="XP_030751520.1"/>
    </source>
</evidence>
<dbReference type="OrthoDB" id="6760992at2759"/>
<protein>
    <submittedName>
        <fullName evidence="3">Uncharacterized protein LOC115879031 isoform X1</fullName>
    </submittedName>
</protein>
<evidence type="ECO:0000256" key="1">
    <source>
        <dbReference type="SAM" id="MobiDB-lite"/>
    </source>
</evidence>
<dbReference type="AlphaFoldDB" id="A0A6J2XKT7"/>
<dbReference type="Proteomes" id="UP000504635">
    <property type="component" value="Unplaced"/>
</dbReference>
<accession>A0A6J2XKT7</accession>
<keyword evidence="2" id="KW-1185">Reference proteome</keyword>
<proteinExistence type="predicted"/>
<gene>
    <name evidence="3" type="primary">LOC115879031</name>
</gene>
<name>A0A6J2XKT7_SITOR</name>
<dbReference type="GeneID" id="115879031"/>
<dbReference type="KEGG" id="soy:115879031"/>